<dbReference type="AlphaFoldDB" id="A0A425Y0Q3"/>
<feature type="binding site" evidence="16">
    <location>
        <position position="117"/>
    </location>
    <ligand>
        <name>K(+)</name>
        <dbReference type="ChEBI" id="CHEBI:29103"/>
    </ligand>
</feature>
<comment type="function">
    <text evidence="16">Catalyzes the phosphorylation of pantothenate (Pan), the first step in CoA biosynthesis.</text>
</comment>
<dbReference type="RefSeq" id="WP_125030635.1">
    <property type="nucleotide sequence ID" value="NZ_JAPXVP010000001.1"/>
</dbReference>
<evidence type="ECO:0000256" key="1">
    <source>
        <dbReference type="ARBA" id="ARBA00001206"/>
    </source>
</evidence>
<keyword evidence="7 16" id="KW-0963">Cytoplasm</keyword>
<keyword evidence="18" id="KW-1185">Reference proteome</keyword>
<comment type="caution">
    <text evidence="17">The sequence shown here is derived from an EMBL/GenBank/DDBJ whole genome shotgun (WGS) entry which is preliminary data.</text>
</comment>
<evidence type="ECO:0000256" key="9">
    <source>
        <dbReference type="ARBA" id="ARBA00022741"/>
    </source>
</evidence>
<evidence type="ECO:0000313" key="18">
    <source>
        <dbReference type="Proteomes" id="UP000285794"/>
    </source>
</evidence>
<evidence type="ECO:0000256" key="5">
    <source>
        <dbReference type="ARBA" id="ARBA00011738"/>
    </source>
</evidence>
<evidence type="ECO:0000256" key="15">
    <source>
        <dbReference type="ARBA" id="ARBA00040883"/>
    </source>
</evidence>
<dbReference type="GO" id="GO:0005737">
    <property type="term" value="C:cytoplasm"/>
    <property type="evidence" value="ECO:0007669"/>
    <property type="project" value="UniProtKB-SubCell"/>
</dbReference>
<dbReference type="EMBL" id="QQWG01000008">
    <property type="protein sequence ID" value="RRG21481.1"/>
    <property type="molecule type" value="Genomic_DNA"/>
</dbReference>
<name>A0A425Y0Q3_9BACT</name>
<comment type="similarity">
    <text evidence="14 16">Belongs to the type III pantothenate kinase family.</text>
</comment>
<comment type="cofactor">
    <cofactor evidence="2">
        <name>K(+)</name>
        <dbReference type="ChEBI" id="CHEBI:29103"/>
    </cofactor>
</comment>
<evidence type="ECO:0000256" key="4">
    <source>
        <dbReference type="ARBA" id="ARBA00005225"/>
    </source>
</evidence>
<keyword evidence="10 16" id="KW-0418">Kinase</keyword>
<comment type="subcellular location">
    <subcellularLocation>
        <location evidence="3 16">Cytoplasm</location>
    </subcellularLocation>
</comment>
<keyword evidence="12 16" id="KW-0630">Potassium</keyword>
<keyword evidence="13 16" id="KW-0173">Coenzyme A biosynthesis</keyword>
<dbReference type="OrthoDB" id="9804707at2"/>
<evidence type="ECO:0000256" key="3">
    <source>
        <dbReference type="ARBA" id="ARBA00004496"/>
    </source>
</evidence>
<dbReference type="PANTHER" id="PTHR34265:SF1">
    <property type="entry name" value="TYPE III PANTOTHENATE KINASE"/>
    <property type="match status" value="1"/>
</dbReference>
<accession>A0A425Y0Q3</accession>
<protein>
    <recommendedName>
        <fullName evidence="15 16">Type III pantothenate kinase</fullName>
        <ecNumber evidence="6 16">2.7.1.33</ecNumber>
    </recommendedName>
    <alternativeName>
        <fullName evidence="16">PanK-III</fullName>
    </alternativeName>
    <alternativeName>
        <fullName evidence="16">Pantothenic acid kinase</fullName>
    </alternativeName>
</protein>
<evidence type="ECO:0000256" key="8">
    <source>
        <dbReference type="ARBA" id="ARBA00022679"/>
    </source>
</evidence>
<feature type="binding site" evidence="16">
    <location>
        <begin position="94"/>
        <end position="97"/>
    </location>
    <ligand>
        <name>substrate</name>
    </ligand>
</feature>
<evidence type="ECO:0000256" key="14">
    <source>
        <dbReference type="ARBA" id="ARBA00038036"/>
    </source>
</evidence>
<gene>
    <name evidence="16" type="primary">coaX</name>
    <name evidence="17" type="ORF">DWB61_09370</name>
</gene>
<feature type="binding site" evidence="16">
    <location>
        <position position="172"/>
    </location>
    <ligand>
        <name>substrate</name>
    </ligand>
</feature>
<feature type="binding site" evidence="16">
    <location>
        <begin position="6"/>
        <end position="13"/>
    </location>
    <ligand>
        <name>ATP</name>
        <dbReference type="ChEBI" id="CHEBI:30616"/>
    </ligand>
</feature>
<sequence length="242" mass="27096">MNLIIDIGNTQTKYALFDNEEMLEFCVSQFQDVALIEEWQNKYARLSAAIVSSVQGKPNDFLYILRSKFSRLIFFDQNTPTPLENLYESKETLGYDRLAACVGANAICPHVNLLVIDAGTAMTFDFVSAENQYLGGTISPGLSMRFKALNTFTKKLPLLEKSDSFDLIGKNTIQAITSGVQNSMLFEIDTYINQLKEKYPDARIFLTGGDSNFISSKLNNKVFLSNELLLSGLNSILNYNNS</sequence>
<evidence type="ECO:0000256" key="13">
    <source>
        <dbReference type="ARBA" id="ARBA00022993"/>
    </source>
</evidence>
<keyword evidence="16" id="KW-0479">Metal-binding</keyword>
<comment type="pathway">
    <text evidence="4 16">Cofactor biosynthesis; coenzyme A biosynthesis; CoA from (R)-pantothenate: step 1/5.</text>
</comment>
<dbReference type="Pfam" id="PF03309">
    <property type="entry name" value="Pan_kinase"/>
    <property type="match status" value="1"/>
</dbReference>
<comment type="catalytic activity">
    <reaction evidence="1 16">
        <text>(R)-pantothenate + ATP = (R)-4'-phosphopantothenate + ADP + H(+)</text>
        <dbReference type="Rhea" id="RHEA:16373"/>
        <dbReference type="ChEBI" id="CHEBI:10986"/>
        <dbReference type="ChEBI" id="CHEBI:15378"/>
        <dbReference type="ChEBI" id="CHEBI:29032"/>
        <dbReference type="ChEBI" id="CHEBI:30616"/>
        <dbReference type="ChEBI" id="CHEBI:456216"/>
        <dbReference type="EC" id="2.7.1.33"/>
    </reaction>
</comment>
<dbReference type="GO" id="GO:0046872">
    <property type="term" value="F:metal ion binding"/>
    <property type="evidence" value="ECO:0007669"/>
    <property type="project" value="UniProtKB-KW"/>
</dbReference>
<keyword evidence="9 16" id="KW-0547">Nucleotide-binding</keyword>
<dbReference type="GO" id="GO:0015937">
    <property type="term" value="P:coenzyme A biosynthetic process"/>
    <property type="evidence" value="ECO:0007669"/>
    <property type="project" value="UniProtKB-UniRule"/>
</dbReference>
<feature type="binding site" evidence="16">
    <location>
        <position position="120"/>
    </location>
    <ligand>
        <name>ATP</name>
        <dbReference type="ChEBI" id="CHEBI:30616"/>
    </ligand>
</feature>
<feature type="binding site" evidence="16">
    <location>
        <position position="87"/>
    </location>
    <ligand>
        <name>substrate</name>
    </ligand>
</feature>
<dbReference type="GO" id="GO:0004594">
    <property type="term" value="F:pantothenate kinase activity"/>
    <property type="evidence" value="ECO:0007669"/>
    <property type="project" value="UniProtKB-UniRule"/>
</dbReference>
<evidence type="ECO:0000256" key="16">
    <source>
        <dbReference type="HAMAP-Rule" id="MF_01274"/>
    </source>
</evidence>
<dbReference type="UniPathway" id="UPA00241">
    <property type="reaction ID" value="UER00352"/>
</dbReference>
<keyword evidence="11 16" id="KW-0067">ATP-binding</keyword>
<comment type="cofactor">
    <cofactor evidence="16">
        <name>NH4(+)</name>
        <dbReference type="ChEBI" id="CHEBI:28938"/>
    </cofactor>
    <cofactor evidence="16">
        <name>K(+)</name>
        <dbReference type="ChEBI" id="CHEBI:29103"/>
    </cofactor>
    <text evidence="16">A monovalent cation. Ammonium or potassium.</text>
</comment>
<evidence type="ECO:0000256" key="10">
    <source>
        <dbReference type="ARBA" id="ARBA00022777"/>
    </source>
</evidence>
<evidence type="ECO:0000256" key="11">
    <source>
        <dbReference type="ARBA" id="ARBA00022840"/>
    </source>
</evidence>
<evidence type="ECO:0000256" key="2">
    <source>
        <dbReference type="ARBA" id="ARBA00001958"/>
    </source>
</evidence>
<dbReference type="NCBIfam" id="TIGR00671">
    <property type="entry name" value="baf"/>
    <property type="match status" value="1"/>
</dbReference>
<proteinExistence type="inferred from homology"/>
<evidence type="ECO:0000256" key="6">
    <source>
        <dbReference type="ARBA" id="ARBA00012102"/>
    </source>
</evidence>
<dbReference type="Proteomes" id="UP000285794">
    <property type="component" value="Unassembled WGS sequence"/>
</dbReference>
<dbReference type="InterPro" id="IPR004619">
    <property type="entry name" value="Type_III_PanK"/>
</dbReference>
<dbReference type="Gene3D" id="3.30.420.40">
    <property type="match status" value="2"/>
</dbReference>
<comment type="subunit">
    <text evidence="5 16">Homodimer.</text>
</comment>
<dbReference type="CDD" id="cd24015">
    <property type="entry name" value="ASKHA_NBD_PanK-III"/>
    <property type="match status" value="1"/>
</dbReference>
<dbReference type="EC" id="2.7.1.33" evidence="6 16"/>
<evidence type="ECO:0000256" key="7">
    <source>
        <dbReference type="ARBA" id="ARBA00022490"/>
    </source>
</evidence>
<dbReference type="GO" id="GO:0005524">
    <property type="term" value="F:ATP binding"/>
    <property type="evidence" value="ECO:0007669"/>
    <property type="project" value="UniProtKB-UniRule"/>
</dbReference>
<feature type="active site" description="Proton acceptor" evidence="16">
    <location>
        <position position="96"/>
    </location>
</feature>
<dbReference type="HAMAP" id="MF_01274">
    <property type="entry name" value="Pantothen_kinase_3"/>
    <property type="match status" value="1"/>
</dbReference>
<evidence type="ECO:0000313" key="17">
    <source>
        <dbReference type="EMBL" id="RRG21481.1"/>
    </source>
</evidence>
<dbReference type="InterPro" id="IPR043129">
    <property type="entry name" value="ATPase_NBD"/>
</dbReference>
<dbReference type="PANTHER" id="PTHR34265">
    <property type="entry name" value="TYPE III PANTOTHENATE KINASE"/>
    <property type="match status" value="1"/>
</dbReference>
<organism evidence="17 18">
    <name type="scientific">Ancylomarina euxinus</name>
    <dbReference type="NCBI Taxonomy" id="2283627"/>
    <lineage>
        <taxon>Bacteria</taxon>
        <taxon>Pseudomonadati</taxon>
        <taxon>Bacteroidota</taxon>
        <taxon>Bacteroidia</taxon>
        <taxon>Marinilabiliales</taxon>
        <taxon>Marinifilaceae</taxon>
        <taxon>Ancylomarina</taxon>
    </lineage>
</organism>
<evidence type="ECO:0000256" key="12">
    <source>
        <dbReference type="ARBA" id="ARBA00022958"/>
    </source>
</evidence>
<reference evidence="17 18" key="1">
    <citation type="submission" date="2018-07" db="EMBL/GenBank/DDBJ databases">
        <title>Draft genome sequence of Ancylomarina sp. M1P.</title>
        <authorList>
            <person name="Yadav S."/>
            <person name="Villanueva L."/>
            <person name="Damste J.S.S."/>
        </authorList>
    </citation>
    <scope>NUCLEOTIDE SEQUENCE [LARGE SCALE GENOMIC DNA]</scope>
    <source>
        <strain evidence="17 18">M1P</strain>
    </source>
</reference>
<dbReference type="SUPFAM" id="SSF53067">
    <property type="entry name" value="Actin-like ATPase domain"/>
    <property type="match status" value="2"/>
</dbReference>
<keyword evidence="8 16" id="KW-0808">Transferase</keyword>